<comment type="caution">
    <text evidence="2">The sequence shown here is derived from an EMBL/GenBank/DDBJ whole genome shotgun (WGS) entry which is preliminary data.</text>
</comment>
<dbReference type="PANTHER" id="PTHR37845:SF1">
    <property type="entry name" value="SEQUENCE ORPHAN"/>
    <property type="match status" value="1"/>
</dbReference>
<dbReference type="InterPro" id="IPR038781">
    <property type="entry name" value="C365.16-ike"/>
</dbReference>
<dbReference type="PANTHER" id="PTHR37845">
    <property type="entry name" value="SEQUENCE ORPHAN"/>
    <property type="match status" value="1"/>
</dbReference>
<evidence type="ECO:0000313" key="2">
    <source>
        <dbReference type="EMBL" id="PFH60051.1"/>
    </source>
</evidence>
<feature type="region of interest" description="Disordered" evidence="1">
    <location>
        <begin position="1"/>
        <end position="29"/>
    </location>
</feature>
<accession>A0A2A9PGA0</accession>
<reference evidence="2 3" key="1">
    <citation type="journal article" date="2015" name="BMC Genomics">
        <title>Gene expression during zombie ant biting behavior reflects the complexity underlying fungal parasitic behavioral manipulation.</title>
        <authorList>
            <person name="de Bekker C."/>
            <person name="Ohm R.A."/>
            <person name="Loreto R.G."/>
            <person name="Sebastian A."/>
            <person name="Albert I."/>
            <person name="Merrow M."/>
            <person name="Brachmann A."/>
            <person name="Hughes D.P."/>
        </authorList>
    </citation>
    <scope>NUCLEOTIDE SEQUENCE [LARGE SCALE GENOMIC DNA]</scope>
    <source>
        <strain evidence="2 3">SC16a</strain>
    </source>
</reference>
<evidence type="ECO:0000313" key="3">
    <source>
        <dbReference type="Proteomes" id="UP000037136"/>
    </source>
</evidence>
<sequence>MMKPSEDNSPVAALEPPMARRQQQPQQTEKKLPWRFGADIASAAAAAAVVAPGIAIIDRSIMEKASGRSPSLAASIRASLAEAARRPRTLLFSKPSALIFLVYGGTYLTANALDTVNSAFVRPELPPSAVSSGPAKFAASSAANVGLCLVKDRAFVKLFASPAAARPGPVPLPCYALFTLRDCITIFASFNLPPLLAPYLDARMPPALTALFSGHSAAQFIAPAAVQLLSTPLHLLGLDLYARPGSIPPVHRWRAVCSNWLASAAARMCRIIPAFGLGGVVNLKLRRNLMQRLE</sequence>
<protein>
    <recommendedName>
        <fullName evidence="4">Sequence orphan</fullName>
    </recommendedName>
</protein>
<dbReference type="EMBL" id="LAZP02000155">
    <property type="protein sequence ID" value="PFH60051.1"/>
    <property type="molecule type" value="Genomic_DNA"/>
</dbReference>
<dbReference type="AlphaFoldDB" id="A0A2A9PGA0"/>
<keyword evidence="3" id="KW-1185">Reference proteome</keyword>
<dbReference type="STRING" id="268505.A0A2A9PGA0"/>
<gene>
    <name evidence="2" type="ORF">XA68_11535</name>
</gene>
<dbReference type="GO" id="GO:0005739">
    <property type="term" value="C:mitochondrion"/>
    <property type="evidence" value="ECO:0007669"/>
    <property type="project" value="TreeGrafter"/>
</dbReference>
<reference evidence="2 3" key="2">
    <citation type="journal article" date="2017" name="Sci. Rep.">
        <title>Ant-infecting Ophiocordyceps genomes reveal a high diversity of potential behavioral manipulation genes and a possible major role for enterotoxins.</title>
        <authorList>
            <person name="de Bekker C."/>
            <person name="Ohm R.A."/>
            <person name="Evans H.C."/>
            <person name="Brachmann A."/>
            <person name="Hughes D.P."/>
        </authorList>
    </citation>
    <scope>NUCLEOTIDE SEQUENCE [LARGE SCALE GENOMIC DNA]</scope>
    <source>
        <strain evidence="2 3">SC16a</strain>
    </source>
</reference>
<dbReference type="OrthoDB" id="275936at2759"/>
<organism evidence="2 3">
    <name type="scientific">Ophiocordyceps unilateralis</name>
    <name type="common">Zombie-ant fungus</name>
    <name type="synonym">Torrubia unilateralis</name>
    <dbReference type="NCBI Taxonomy" id="268505"/>
    <lineage>
        <taxon>Eukaryota</taxon>
        <taxon>Fungi</taxon>
        <taxon>Dikarya</taxon>
        <taxon>Ascomycota</taxon>
        <taxon>Pezizomycotina</taxon>
        <taxon>Sordariomycetes</taxon>
        <taxon>Hypocreomycetidae</taxon>
        <taxon>Hypocreales</taxon>
        <taxon>Ophiocordycipitaceae</taxon>
        <taxon>Ophiocordyceps</taxon>
    </lineage>
</organism>
<dbReference type="Proteomes" id="UP000037136">
    <property type="component" value="Unassembled WGS sequence"/>
</dbReference>
<name>A0A2A9PGA0_OPHUN</name>
<proteinExistence type="predicted"/>
<evidence type="ECO:0008006" key="4">
    <source>
        <dbReference type="Google" id="ProtNLM"/>
    </source>
</evidence>
<evidence type="ECO:0000256" key="1">
    <source>
        <dbReference type="SAM" id="MobiDB-lite"/>
    </source>
</evidence>